<proteinExistence type="predicted"/>
<evidence type="ECO:0000313" key="3">
    <source>
        <dbReference type="Proteomes" id="UP000053660"/>
    </source>
</evidence>
<dbReference type="EMBL" id="KN549305">
    <property type="protein sequence ID" value="KHJ98493.1"/>
    <property type="molecule type" value="Genomic_DNA"/>
</dbReference>
<keyword evidence="3" id="KW-1185">Reference proteome</keyword>
<dbReference type="OrthoDB" id="5871142at2759"/>
<organism evidence="2 3">
    <name type="scientific">Oesophagostomum dentatum</name>
    <name type="common">Nodular worm</name>
    <dbReference type="NCBI Taxonomy" id="61180"/>
    <lineage>
        <taxon>Eukaryota</taxon>
        <taxon>Metazoa</taxon>
        <taxon>Ecdysozoa</taxon>
        <taxon>Nematoda</taxon>
        <taxon>Chromadorea</taxon>
        <taxon>Rhabditida</taxon>
        <taxon>Rhabditina</taxon>
        <taxon>Rhabditomorpha</taxon>
        <taxon>Strongyloidea</taxon>
        <taxon>Strongylidae</taxon>
        <taxon>Oesophagostomum</taxon>
    </lineage>
</organism>
<evidence type="ECO:0000313" key="2">
    <source>
        <dbReference type="EMBL" id="KHJ98493.1"/>
    </source>
</evidence>
<gene>
    <name evidence="2" type="ORF">OESDEN_01529</name>
</gene>
<protein>
    <submittedName>
        <fullName evidence="2">Uncharacterized protein</fullName>
    </submittedName>
</protein>
<dbReference type="Proteomes" id="UP000053660">
    <property type="component" value="Unassembled WGS sequence"/>
</dbReference>
<keyword evidence="1" id="KW-0472">Membrane</keyword>
<sequence length="69" mass="7736">MVLSEEEDHDEFNLTKKNSAMLFSNELTALYTLLAILLVASIAYIIVKAIIQSRKNGFLSTVGVLHHLF</sequence>
<reference evidence="2 3" key="1">
    <citation type="submission" date="2014-03" db="EMBL/GenBank/DDBJ databases">
        <title>Draft genome of the hookworm Oesophagostomum dentatum.</title>
        <authorList>
            <person name="Mitreva M."/>
        </authorList>
    </citation>
    <scope>NUCLEOTIDE SEQUENCE [LARGE SCALE GENOMIC DNA]</scope>
    <source>
        <strain evidence="2 3">OD-Hann</strain>
    </source>
</reference>
<evidence type="ECO:0000256" key="1">
    <source>
        <dbReference type="SAM" id="Phobius"/>
    </source>
</evidence>
<name>A0A0B1TLQ7_OESDE</name>
<keyword evidence="1" id="KW-1133">Transmembrane helix</keyword>
<accession>A0A0B1TLQ7</accession>
<keyword evidence="1" id="KW-0812">Transmembrane</keyword>
<feature type="transmembrane region" description="Helical" evidence="1">
    <location>
        <begin position="28"/>
        <end position="47"/>
    </location>
</feature>
<dbReference type="AlphaFoldDB" id="A0A0B1TLQ7"/>